<sequence>MELGVEIAEMGWDLALRAQSRRAQAMSSVWLREEGGVVGDISKGDNSRGNSGWGGFNLEGKRAPSRLEKDSTLIGQIQTAMDHDLENEVAIREEGKKRAKGDIEESSTMGGECLKLIIYYRWLPRGKPTSRNENTKLERLRFGESTDSSETSAFAKVTLSPSGLLYGDKN</sequence>
<name>A0A5B6WE13_9ROSI</name>
<comment type="caution">
    <text evidence="1">The sequence shown here is derived from an EMBL/GenBank/DDBJ whole genome shotgun (WGS) entry which is preliminary data.</text>
</comment>
<evidence type="ECO:0000313" key="1">
    <source>
        <dbReference type="EMBL" id="KAA3479890.1"/>
    </source>
</evidence>
<protein>
    <submittedName>
        <fullName evidence="1">Uncharacterized protein</fullName>
    </submittedName>
</protein>
<organism evidence="1 2">
    <name type="scientific">Gossypium australe</name>
    <dbReference type="NCBI Taxonomy" id="47621"/>
    <lineage>
        <taxon>Eukaryota</taxon>
        <taxon>Viridiplantae</taxon>
        <taxon>Streptophyta</taxon>
        <taxon>Embryophyta</taxon>
        <taxon>Tracheophyta</taxon>
        <taxon>Spermatophyta</taxon>
        <taxon>Magnoliopsida</taxon>
        <taxon>eudicotyledons</taxon>
        <taxon>Gunneridae</taxon>
        <taxon>Pentapetalae</taxon>
        <taxon>rosids</taxon>
        <taxon>malvids</taxon>
        <taxon>Malvales</taxon>
        <taxon>Malvaceae</taxon>
        <taxon>Malvoideae</taxon>
        <taxon>Gossypium</taxon>
    </lineage>
</organism>
<dbReference type="AlphaFoldDB" id="A0A5B6WE13"/>
<dbReference type="OrthoDB" id="996567at2759"/>
<proteinExistence type="predicted"/>
<dbReference type="EMBL" id="SMMG02000003">
    <property type="protein sequence ID" value="KAA3479890.1"/>
    <property type="molecule type" value="Genomic_DNA"/>
</dbReference>
<keyword evidence="2" id="KW-1185">Reference proteome</keyword>
<dbReference type="Proteomes" id="UP000325315">
    <property type="component" value="Unassembled WGS sequence"/>
</dbReference>
<accession>A0A5B6WE13</accession>
<reference evidence="2" key="1">
    <citation type="journal article" date="2019" name="Plant Biotechnol. J.">
        <title>Genome sequencing of the Australian wild diploid species Gossypium australe highlights disease resistance and delayed gland morphogenesis.</title>
        <authorList>
            <person name="Cai Y."/>
            <person name="Cai X."/>
            <person name="Wang Q."/>
            <person name="Wang P."/>
            <person name="Zhang Y."/>
            <person name="Cai C."/>
            <person name="Xu Y."/>
            <person name="Wang K."/>
            <person name="Zhou Z."/>
            <person name="Wang C."/>
            <person name="Geng S."/>
            <person name="Li B."/>
            <person name="Dong Q."/>
            <person name="Hou Y."/>
            <person name="Wang H."/>
            <person name="Ai P."/>
            <person name="Liu Z."/>
            <person name="Yi F."/>
            <person name="Sun M."/>
            <person name="An G."/>
            <person name="Cheng J."/>
            <person name="Zhang Y."/>
            <person name="Shi Q."/>
            <person name="Xie Y."/>
            <person name="Shi X."/>
            <person name="Chang Y."/>
            <person name="Huang F."/>
            <person name="Chen Y."/>
            <person name="Hong S."/>
            <person name="Mi L."/>
            <person name="Sun Q."/>
            <person name="Zhang L."/>
            <person name="Zhou B."/>
            <person name="Peng R."/>
            <person name="Zhang X."/>
            <person name="Liu F."/>
        </authorList>
    </citation>
    <scope>NUCLEOTIDE SEQUENCE [LARGE SCALE GENOMIC DNA]</scope>
    <source>
        <strain evidence="2">cv. PA1801</strain>
    </source>
</reference>
<gene>
    <name evidence="1" type="ORF">EPI10_020367</name>
</gene>
<evidence type="ECO:0000313" key="2">
    <source>
        <dbReference type="Proteomes" id="UP000325315"/>
    </source>
</evidence>